<dbReference type="EMBL" id="MTZV01000004">
    <property type="protein sequence ID" value="PCE25981.1"/>
    <property type="molecule type" value="Genomic_DNA"/>
</dbReference>
<feature type="transmembrane region" description="Helical" evidence="1">
    <location>
        <begin position="283"/>
        <end position="307"/>
    </location>
</feature>
<dbReference type="InterPro" id="IPR001633">
    <property type="entry name" value="EAL_dom"/>
</dbReference>
<dbReference type="OrthoDB" id="5777683at2"/>
<dbReference type="SMART" id="SM00267">
    <property type="entry name" value="GGDEF"/>
    <property type="match status" value="1"/>
</dbReference>
<evidence type="ECO:0000313" key="4">
    <source>
        <dbReference type="EMBL" id="PCE25981.1"/>
    </source>
</evidence>
<dbReference type="AlphaFoldDB" id="A0A2A4EXW1"/>
<dbReference type="InterPro" id="IPR029787">
    <property type="entry name" value="Nucleotide_cyclase"/>
</dbReference>
<keyword evidence="1" id="KW-0812">Transmembrane</keyword>
<dbReference type="SMART" id="SM00052">
    <property type="entry name" value="EAL"/>
    <property type="match status" value="1"/>
</dbReference>
<dbReference type="PROSITE" id="PS50883">
    <property type="entry name" value="EAL"/>
    <property type="match status" value="1"/>
</dbReference>
<dbReference type="InterPro" id="IPR035919">
    <property type="entry name" value="EAL_sf"/>
</dbReference>
<dbReference type="CDD" id="cd12914">
    <property type="entry name" value="PDC1_DGC_like"/>
    <property type="match status" value="1"/>
</dbReference>
<dbReference type="Pfam" id="PF00563">
    <property type="entry name" value="EAL"/>
    <property type="match status" value="1"/>
</dbReference>
<feature type="domain" description="EAL" evidence="2">
    <location>
        <begin position="497"/>
        <end position="750"/>
    </location>
</feature>
<proteinExistence type="predicted"/>
<evidence type="ECO:0008006" key="6">
    <source>
        <dbReference type="Google" id="ProtNLM"/>
    </source>
</evidence>
<dbReference type="Gene3D" id="3.20.20.450">
    <property type="entry name" value="EAL domain"/>
    <property type="match status" value="1"/>
</dbReference>
<evidence type="ECO:0000259" key="2">
    <source>
        <dbReference type="PROSITE" id="PS50883"/>
    </source>
</evidence>
<dbReference type="InterPro" id="IPR000160">
    <property type="entry name" value="GGDEF_dom"/>
</dbReference>
<dbReference type="CDD" id="cd01948">
    <property type="entry name" value="EAL"/>
    <property type="match status" value="1"/>
</dbReference>
<evidence type="ECO:0000313" key="5">
    <source>
        <dbReference type="Proteomes" id="UP000218022"/>
    </source>
</evidence>
<evidence type="ECO:0000259" key="3">
    <source>
        <dbReference type="PROSITE" id="PS50887"/>
    </source>
</evidence>
<keyword evidence="1" id="KW-0472">Membrane</keyword>
<feature type="transmembrane region" description="Helical" evidence="1">
    <location>
        <begin position="15"/>
        <end position="38"/>
    </location>
</feature>
<dbReference type="PROSITE" id="PS50887">
    <property type="entry name" value="GGDEF"/>
    <property type="match status" value="1"/>
</dbReference>
<dbReference type="SUPFAM" id="SSF55073">
    <property type="entry name" value="Nucleotide cyclase"/>
    <property type="match status" value="1"/>
</dbReference>
<organism evidence="4 5">
    <name type="scientific">Paraburkholderia acidicola</name>
    <dbReference type="NCBI Taxonomy" id="1912599"/>
    <lineage>
        <taxon>Bacteria</taxon>
        <taxon>Pseudomonadati</taxon>
        <taxon>Pseudomonadota</taxon>
        <taxon>Betaproteobacteria</taxon>
        <taxon>Burkholderiales</taxon>
        <taxon>Burkholderiaceae</taxon>
        <taxon>Paraburkholderia</taxon>
    </lineage>
</organism>
<protein>
    <recommendedName>
        <fullName evidence="6">Diguanylate cyclase (GGDEF)-like protein</fullName>
    </recommendedName>
</protein>
<dbReference type="InterPro" id="IPR043128">
    <property type="entry name" value="Rev_trsase/Diguanyl_cyclase"/>
</dbReference>
<dbReference type="PANTHER" id="PTHR44757:SF2">
    <property type="entry name" value="BIOFILM ARCHITECTURE MAINTENANCE PROTEIN MBAA"/>
    <property type="match status" value="1"/>
</dbReference>
<feature type="domain" description="GGDEF" evidence="3">
    <location>
        <begin position="351"/>
        <end position="488"/>
    </location>
</feature>
<dbReference type="CDD" id="cd01949">
    <property type="entry name" value="GGDEF"/>
    <property type="match status" value="1"/>
</dbReference>
<evidence type="ECO:0000256" key="1">
    <source>
        <dbReference type="SAM" id="Phobius"/>
    </source>
</evidence>
<gene>
    <name evidence="4" type="ORF">BWP39_15745</name>
</gene>
<dbReference type="Pfam" id="PF00990">
    <property type="entry name" value="GGDEF"/>
    <property type="match status" value="1"/>
</dbReference>
<keyword evidence="1" id="KW-1133">Transmembrane helix</keyword>
<accession>A0A2A4EXW1</accession>
<dbReference type="InterPro" id="IPR052155">
    <property type="entry name" value="Biofilm_reg_signaling"/>
</dbReference>
<dbReference type="Proteomes" id="UP000218022">
    <property type="component" value="Unassembled WGS sequence"/>
</dbReference>
<dbReference type="PANTHER" id="PTHR44757">
    <property type="entry name" value="DIGUANYLATE CYCLASE DGCP"/>
    <property type="match status" value="1"/>
</dbReference>
<dbReference type="SUPFAM" id="SSF141868">
    <property type="entry name" value="EAL domain-like"/>
    <property type="match status" value="1"/>
</dbReference>
<reference evidence="4 5" key="1">
    <citation type="submission" date="2017-01" db="EMBL/GenBank/DDBJ databases">
        <title>Whole-Genome Shotgun Sequencing of Two beta-Proteobacterial Species in Search of the Bulgecin Biosynthetic Cluster.</title>
        <authorList>
            <person name="Horsman M.E."/>
            <person name="Marous D.R."/>
            <person name="Li R."/>
            <person name="Oliver R.A."/>
            <person name="Byun B."/>
            <person name="Emrich S.J."/>
            <person name="Boggess B."/>
            <person name="Townsend C.A."/>
            <person name="Mobashery S."/>
        </authorList>
    </citation>
    <scope>NUCLEOTIDE SEQUENCE [LARGE SCALE GENOMIC DNA]</scope>
    <source>
        <strain evidence="4 5">ATCC 31363</strain>
    </source>
</reference>
<dbReference type="Gene3D" id="3.30.70.270">
    <property type="match status" value="1"/>
</dbReference>
<dbReference type="Gene3D" id="3.30.450.20">
    <property type="entry name" value="PAS domain"/>
    <property type="match status" value="2"/>
</dbReference>
<comment type="caution">
    <text evidence="4">The sequence shown here is derived from an EMBL/GenBank/DDBJ whole genome shotgun (WGS) entry which is preliminary data.</text>
</comment>
<dbReference type="CDD" id="cd12915">
    <property type="entry name" value="PDC2_DGC_like"/>
    <property type="match status" value="1"/>
</dbReference>
<name>A0A2A4EXW1_9BURK</name>
<sequence>MVSADRRRASVTFRILSVGILLGILICAAFIGVIRVDLNNTRDAARRSASIVATSYATHLSRVLATADVLSTVVSYEYGKSPSTFNLKSLVDGATLTPDAATQITIVDADGKSTQTWPYPLSGAIYLSDRPHFVVQKNSPTAGFFVGAPVKGRISGKWTIQFTRRLNSGNGHFDGVVVVSESPEYLAEGFISSALIGANGALLAFRRDGEVLARQTLNGPADPAGPPLGDYMSALDNASGELTDPVDHSSRFFAYAAVPGYPVVAAVEISQGEVFNGFRQRRVVYAVFGALFLALIAFAVASFLRYVNALIATEEKMRHLSETDALTELGNRRSLRQAIEAAFSQEAVPPDSIALLALDLSDFGRINDLLGQDAGDALLRLVAGRLKEVVADRVRLARVGGDEFSMLVEGPNALSRSLGLARAIIDAFGLAFGLRGHSYVIKVCIGVASNSSVSSSVSELWRNANRAMAEAKKLTAASAESEVRSYTVSMAEQGDQHERDFHALLGAMQKKTMTIEYSPVVESGRGSAVAYHAAMIWHRPDVGRCLPDVFFPLAAQHDLLFRLGTHQIEEACRQISVLPGPLSVPVCVSIPAAVVMQGDLGNFIDYVLESTGFDVQRLWLGIEDAPLLVGNPQALATLHRLKERGVTLYAAGITGDDWSISGIRALSVSAVEIGAGLLAQVTVDRVAGSVVAGILTSCASLGLTVLAAGVDSQEALDWLNKHHDDVWAYGSQFAEPYTAGTDNALAGARGDGA</sequence>
<dbReference type="NCBIfam" id="TIGR00254">
    <property type="entry name" value="GGDEF"/>
    <property type="match status" value="1"/>
</dbReference>